<dbReference type="Gene3D" id="1.10.510.10">
    <property type="entry name" value="Transferase(Phosphotransferase) domain 1"/>
    <property type="match status" value="1"/>
</dbReference>
<dbReference type="PANTHER" id="PTHR27003:SF383">
    <property type="entry name" value="TYROSINE-PROTEIN KINASE, NON-RECEPTOR JAK_TYK2-RELATED"/>
    <property type="match status" value="1"/>
</dbReference>
<name>A0A9K3HU85_HELAN</name>
<dbReference type="Gene3D" id="3.30.200.20">
    <property type="entry name" value="Phosphorylase Kinase, domain 1"/>
    <property type="match status" value="1"/>
</dbReference>
<evidence type="ECO:0000256" key="1">
    <source>
        <dbReference type="SAM" id="Phobius"/>
    </source>
</evidence>
<dbReference type="GO" id="GO:0004672">
    <property type="term" value="F:protein kinase activity"/>
    <property type="evidence" value="ECO:0000318"/>
    <property type="project" value="GO_Central"/>
</dbReference>
<reference evidence="3" key="1">
    <citation type="journal article" date="2017" name="Nature">
        <title>The sunflower genome provides insights into oil metabolism, flowering and Asterid evolution.</title>
        <authorList>
            <person name="Badouin H."/>
            <person name="Gouzy J."/>
            <person name="Grassa C.J."/>
            <person name="Murat F."/>
            <person name="Staton S.E."/>
            <person name="Cottret L."/>
            <person name="Lelandais-Briere C."/>
            <person name="Owens G.L."/>
            <person name="Carrere S."/>
            <person name="Mayjonade B."/>
            <person name="Legrand L."/>
            <person name="Gill N."/>
            <person name="Kane N.C."/>
            <person name="Bowers J.E."/>
            <person name="Hubner S."/>
            <person name="Bellec A."/>
            <person name="Berard A."/>
            <person name="Berges H."/>
            <person name="Blanchet N."/>
            <person name="Boniface M.C."/>
            <person name="Brunel D."/>
            <person name="Catrice O."/>
            <person name="Chaidir N."/>
            <person name="Claudel C."/>
            <person name="Donnadieu C."/>
            <person name="Faraut T."/>
            <person name="Fievet G."/>
            <person name="Helmstetter N."/>
            <person name="King M."/>
            <person name="Knapp S.J."/>
            <person name="Lai Z."/>
            <person name="Le Paslier M.C."/>
            <person name="Lippi Y."/>
            <person name="Lorenzon L."/>
            <person name="Mandel J.R."/>
            <person name="Marage G."/>
            <person name="Marchand G."/>
            <person name="Marquand E."/>
            <person name="Bret-Mestries E."/>
            <person name="Morien E."/>
            <person name="Nambeesan S."/>
            <person name="Nguyen T."/>
            <person name="Pegot-Espagnet P."/>
            <person name="Pouilly N."/>
            <person name="Raftis F."/>
            <person name="Sallet E."/>
            <person name="Schiex T."/>
            <person name="Thomas J."/>
            <person name="Vandecasteele C."/>
            <person name="Vares D."/>
            <person name="Vear F."/>
            <person name="Vautrin S."/>
            <person name="Crespi M."/>
            <person name="Mangin B."/>
            <person name="Burke J.M."/>
            <person name="Salse J."/>
            <person name="Munos S."/>
            <person name="Vincourt P."/>
            <person name="Rieseberg L.H."/>
            <person name="Langlade N.B."/>
        </authorList>
    </citation>
    <scope>NUCLEOTIDE SEQUENCE</scope>
    <source>
        <tissue evidence="3">Leaves</tissue>
    </source>
</reference>
<dbReference type="InterPro" id="IPR045272">
    <property type="entry name" value="ANXUR1/2-like"/>
</dbReference>
<comment type="caution">
    <text evidence="3">The sequence shown here is derived from an EMBL/GenBank/DDBJ whole genome shotgun (WGS) entry which is preliminary data.</text>
</comment>
<dbReference type="EMBL" id="MNCJ02000326">
    <property type="protein sequence ID" value="KAF5784396.1"/>
    <property type="molecule type" value="Genomic_DNA"/>
</dbReference>
<dbReference type="GO" id="GO:0005524">
    <property type="term" value="F:ATP binding"/>
    <property type="evidence" value="ECO:0007669"/>
    <property type="project" value="InterPro"/>
</dbReference>
<keyword evidence="3" id="KW-0808">Transferase</keyword>
<dbReference type="SUPFAM" id="SSF56112">
    <property type="entry name" value="Protein kinase-like (PK-like)"/>
    <property type="match status" value="1"/>
</dbReference>
<keyword evidence="1" id="KW-0472">Membrane</keyword>
<dbReference type="AlphaFoldDB" id="A0A9K3HU85"/>
<evidence type="ECO:0000259" key="2">
    <source>
        <dbReference type="PROSITE" id="PS50011"/>
    </source>
</evidence>
<dbReference type="Gramene" id="mRNA:HanXRQr2_Chr11g0519091">
    <property type="protein sequence ID" value="CDS:HanXRQr2_Chr11g0519091.1"/>
    <property type="gene ID" value="HanXRQr2_Chr11g0519091"/>
</dbReference>
<keyword evidence="1" id="KW-1133">Transmembrane helix</keyword>
<dbReference type="PANTHER" id="PTHR27003">
    <property type="entry name" value="OS07G0166700 PROTEIN"/>
    <property type="match status" value="1"/>
</dbReference>
<organism evidence="3 4">
    <name type="scientific">Helianthus annuus</name>
    <name type="common">Common sunflower</name>
    <dbReference type="NCBI Taxonomy" id="4232"/>
    <lineage>
        <taxon>Eukaryota</taxon>
        <taxon>Viridiplantae</taxon>
        <taxon>Streptophyta</taxon>
        <taxon>Embryophyta</taxon>
        <taxon>Tracheophyta</taxon>
        <taxon>Spermatophyta</taxon>
        <taxon>Magnoliopsida</taxon>
        <taxon>eudicotyledons</taxon>
        <taxon>Gunneridae</taxon>
        <taxon>Pentapetalae</taxon>
        <taxon>asterids</taxon>
        <taxon>campanulids</taxon>
        <taxon>Asterales</taxon>
        <taxon>Asteraceae</taxon>
        <taxon>Asteroideae</taxon>
        <taxon>Heliantheae alliance</taxon>
        <taxon>Heliantheae</taxon>
        <taxon>Helianthus</taxon>
    </lineage>
</organism>
<dbReference type="GO" id="GO:0005886">
    <property type="term" value="C:plasma membrane"/>
    <property type="evidence" value="ECO:0000318"/>
    <property type="project" value="GO_Central"/>
</dbReference>
<dbReference type="InterPro" id="IPR000719">
    <property type="entry name" value="Prot_kinase_dom"/>
</dbReference>
<keyword evidence="1" id="KW-0812">Transmembrane</keyword>
<accession>A0A9K3HU85</accession>
<dbReference type="InterPro" id="IPR001245">
    <property type="entry name" value="Ser-Thr/Tyr_kinase_cat_dom"/>
</dbReference>
<feature type="transmembrane region" description="Helical" evidence="1">
    <location>
        <begin position="363"/>
        <end position="381"/>
    </location>
</feature>
<evidence type="ECO:0000313" key="4">
    <source>
        <dbReference type="Proteomes" id="UP000215914"/>
    </source>
</evidence>
<reference evidence="3" key="2">
    <citation type="submission" date="2020-06" db="EMBL/GenBank/DDBJ databases">
        <title>Helianthus annuus Genome sequencing and assembly Release 2.</title>
        <authorList>
            <person name="Gouzy J."/>
            <person name="Langlade N."/>
            <person name="Munos S."/>
        </authorList>
    </citation>
    <scope>NUCLEOTIDE SEQUENCE</scope>
    <source>
        <tissue evidence="3">Leaves</tissue>
    </source>
</reference>
<feature type="domain" description="Protein kinase" evidence="2">
    <location>
        <begin position="25"/>
        <end position="315"/>
    </location>
</feature>
<sequence length="382" mass="44001">MKTTMTKFASLRIPLEDVVKATNNFHEDYIIQHDGISTTYKGRLLWSGKEVKIAARRFDCKHVEGDLKFLNEISVLSDFKHTNLVSIIGFSDEKDEKIIITTYEATGSLRQYINSPNLTWKQRLRICVGLAQALSYLHYDEGCDHGIIHCNITSDTILLDENGEAKLSGFEFSIKQSVNYKDQVGPCEHTGTMGCVDPAIEKTGDVTHKSDIYSFGVVLFEILCDRNALIHNEADRSLAQLAKHLYEKGTLHDIIHPPLLNQILSPQSLLIYSKVAYSCLNDDRAHRPDMHHIVAELEKALELQLPYENIVRPFFYFIIYFFGIHYSWMVIFLLFQYLYFLFYLKVSQNRMVKESKLNQKTETLRMGSIVLFFVGLDMYGIR</sequence>
<feature type="transmembrane region" description="Helical" evidence="1">
    <location>
        <begin position="314"/>
        <end position="342"/>
    </location>
</feature>
<dbReference type="InterPro" id="IPR011009">
    <property type="entry name" value="Kinase-like_dom_sf"/>
</dbReference>
<dbReference type="GO" id="GO:0004714">
    <property type="term" value="F:transmembrane receptor protein tyrosine kinase activity"/>
    <property type="evidence" value="ECO:0007669"/>
    <property type="project" value="InterPro"/>
</dbReference>
<dbReference type="PROSITE" id="PS50011">
    <property type="entry name" value="PROTEIN_KINASE_DOM"/>
    <property type="match status" value="1"/>
</dbReference>
<dbReference type="SMART" id="SM00220">
    <property type="entry name" value="S_TKc"/>
    <property type="match status" value="1"/>
</dbReference>
<dbReference type="Proteomes" id="UP000215914">
    <property type="component" value="Unassembled WGS sequence"/>
</dbReference>
<protein>
    <recommendedName>
        <fullName evidence="2">Protein kinase domain-containing protein</fullName>
    </recommendedName>
</protein>
<keyword evidence="4" id="KW-1185">Reference proteome</keyword>
<proteinExistence type="predicted"/>
<dbReference type="Pfam" id="PF07714">
    <property type="entry name" value="PK_Tyr_Ser-Thr"/>
    <property type="match status" value="1"/>
</dbReference>
<gene>
    <name evidence="3" type="ORF">HanXRQr2_Chr11g0519091</name>
</gene>
<evidence type="ECO:0000313" key="3">
    <source>
        <dbReference type="EMBL" id="KAF5784396.1"/>
    </source>
</evidence>